<dbReference type="GO" id="GO:0009228">
    <property type="term" value="P:thiamine biosynthetic process"/>
    <property type="evidence" value="ECO:0007669"/>
    <property type="project" value="InterPro"/>
</dbReference>
<dbReference type="PANTHER" id="PTHR31528">
    <property type="entry name" value="4-AMINO-5-HYDROXYMETHYL-2-METHYLPYRIMIDINE PHOSPHATE SYNTHASE THI11-RELATED"/>
    <property type="match status" value="1"/>
</dbReference>
<evidence type="ECO:0000256" key="1">
    <source>
        <dbReference type="SAM" id="SignalP"/>
    </source>
</evidence>
<gene>
    <name evidence="3" type="ORF">AACT_2232</name>
</gene>
<dbReference type="SUPFAM" id="SSF53850">
    <property type="entry name" value="Periplasmic binding protein-like II"/>
    <property type="match status" value="1"/>
</dbReference>
<evidence type="ECO:0000259" key="2">
    <source>
        <dbReference type="Pfam" id="PF09084"/>
    </source>
</evidence>
<dbReference type="RefSeq" id="WP_172127013.1">
    <property type="nucleotide sequence ID" value="NZ_CP042652.1"/>
</dbReference>
<evidence type="ECO:0000313" key="4">
    <source>
        <dbReference type="Proteomes" id="UP000503483"/>
    </source>
</evidence>
<dbReference type="PANTHER" id="PTHR31528:SF3">
    <property type="entry name" value="THIAMINE BIOSYNTHESIS PROTEIN HI_0357-RELATED"/>
    <property type="match status" value="1"/>
</dbReference>
<dbReference type="AlphaFoldDB" id="A0A6M8EMP6"/>
<name>A0A6M8EMP6_9BACT</name>
<sequence length="315" mass="35432">MKKTISKITLSLLLLSSTAFADKEKVSLLLDWFVNPDHAAIIIAQQKGFFEKNNLEVEIMEPADPTMPPKLVAAKKADLAVDYQPQLQMQVAEGLPLVRIATLVNSPLNSLIVLKNSGINKIEDLKGKKVGYSVSGFETVLLDAMLKSANLSEKDVELVNVNFSLSPSLMSKQVDAVIGAFRNFELNQLKLEKEEGKVFLPEDYGVPKYDELIVVANKDNVSQVKFKNFVKSLQEATNYLKENPKESWEAFINYKPKELDNELNRLAWADTLPYLAANPATFDKKVYEQMALFMKQNKLVETLPSLDEYAQEILK</sequence>
<dbReference type="EMBL" id="CP042652">
    <property type="protein sequence ID" value="QKE29359.1"/>
    <property type="molecule type" value="Genomic_DNA"/>
</dbReference>
<dbReference type="InterPro" id="IPR015168">
    <property type="entry name" value="SsuA/THI5"/>
</dbReference>
<protein>
    <submittedName>
        <fullName evidence="3">Nitrate/sulfonate/bicarbonate ABC transporter, periplasmic substrate-binding protein</fullName>
    </submittedName>
</protein>
<organism evidence="3 4">
    <name type="scientific">Arcobacter acticola</name>
    <dbReference type="NCBI Taxonomy" id="1849015"/>
    <lineage>
        <taxon>Bacteria</taxon>
        <taxon>Pseudomonadati</taxon>
        <taxon>Campylobacterota</taxon>
        <taxon>Epsilonproteobacteria</taxon>
        <taxon>Campylobacterales</taxon>
        <taxon>Arcobacteraceae</taxon>
        <taxon>Arcobacter</taxon>
    </lineage>
</organism>
<proteinExistence type="predicted"/>
<keyword evidence="4" id="KW-1185">Reference proteome</keyword>
<feature type="signal peptide" evidence="1">
    <location>
        <begin position="1"/>
        <end position="21"/>
    </location>
</feature>
<dbReference type="Proteomes" id="UP000503483">
    <property type="component" value="Chromosome"/>
</dbReference>
<dbReference type="Gene3D" id="3.40.190.10">
    <property type="entry name" value="Periplasmic binding protein-like II"/>
    <property type="match status" value="2"/>
</dbReference>
<feature type="domain" description="SsuA/THI5-like" evidence="2">
    <location>
        <begin position="35"/>
        <end position="246"/>
    </location>
</feature>
<reference evidence="3 4" key="1">
    <citation type="submission" date="2019-08" db="EMBL/GenBank/DDBJ databases">
        <title>Complete genome sequence of Arcobacter acticola.</title>
        <authorList>
            <person name="Miller W."/>
        </authorList>
    </citation>
    <scope>NUCLEOTIDE SEQUENCE [LARGE SCALE GENOMIC DNA]</scope>
    <source>
        <strain evidence="3 4">KCTC 52212</strain>
    </source>
</reference>
<dbReference type="Pfam" id="PF09084">
    <property type="entry name" value="NMT1"/>
    <property type="match status" value="1"/>
</dbReference>
<feature type="chain" id="PRO_5026651185" evidence="1">
    <location>
        <begin position="22"/>
        <end position="315"/>
    </location>
</feature>
<dbReference type="CDD" id="cd13651">
    <property type="entry name" value="PBP2_ThiY"/>
    <property type="match status" value="1"/>
</dbReference>
<dbReference type="KEGG" id="paco:AACT_2232"/>
<keyword evidence="1" id="KW-0732">Signal</keyword>
<dbReference type="InterPro" id="IPR027939">
    <property type="entry name" value="NMT1/THI5"/>
</dbReference>
<evidence type="ECO:0000313" key="3">
    <source>
        <dbReference type="EMBL" id="QKE29359.1"/>
    </source>
</evidence>
<accession>A0A6M8EMP6</accession>